<keyword evidence="2" id="KW-1185">Reference proteome</keyword>
<name>A0A2U1T8Q6_9CORY</name>
<accession>A0A2U1T8Q6</accession>
<dbReference type="EMBL" id="QEEZ01000004">
    <property type="protein sequence ID" value="PWC02325.1"/>
    <property type="molecule type" value="Genomic_DNA"/>
</dbReference>
<sequence>MILALIVAGLWWFFGRDGDALAEGSEEAAEPGRECTVVPVVAADEEIAQTALGGLSSAPDEEYCHDIEFIDDVSQAALYVGPDSPATEKVLQDADRSQAASSVPVASVPVGVSGPEQTDADSLNAEDVAFDVEAQPEAAVLVADALGASDLDSSEGAFAATAENRASEGEEFSALDDREIVHHAYVLEENESVSAQQVDAASGVASEAGDNYSGAAETTPAAAAVWEAAGFAAPENARKEDVESDAAAEADAPVAEPAPYTLFLLDTSDALAPAFAPVADAVGQAALRLTGGENQVALWNYSSPLNPGVTQGFRRNLNYTTDGQVVSDVVERFGTGGVPQTREAVAAAVEESAALPETSRVVLVTTGTADESELPPLPEGVELAVIHIGDGEVDQALQDAAGYHEQVTDLTKLNEAVQRASRLAQRRSSACVSGAVCPARCWSVQRLEGRTL</sequence>
<dbReference type="SUPFAM" id="SSF53300">
    <property type="entry name" value="vWA-like"/>
    <property type="match status" value="1"/>
</dbReference>
<dbReference type="KEGG" id="cyz:C3B44_05830"/>
<dbReference type="Proteomes" id="UP000244989">
    <property type="component" value="Unassembled WGS sequence"/>
</dbReference>
<dbReference type="AlphaFoldDB" id="A0A2U1T8Q6"/>
<evidence type="ECO:0000313" key="2">
    <source>
        <dbReference type="Proteomes" id="UP000244989"/>
    </source>
</evidence>
<evidence type="ECO:0000313" key="1">
    <source>
        <dbReference type="EMBL" id="PWC02325.1"/>
    </source>
</evidence>
<dbReference type="Gene3D" id="3.40.50.410">
    <property type="entry name" value="von Willebrand factor, type A domain"/>
    <property type="match status" value="1"/>
</dbReference>
<protein>
    <recommendedName>
        <fullName evidence="3">VWFA domain-containing protein</fullName>
    </recommendedName>
</protein>
<evidence type="ECO:0008006" key="3">
    <source>
        <dbReference type="Google" id="ProtNLM"/>
    </source>
</evidence>
<organism evidence="1 2">
    <name type="scientific">Corynebacterium yudongzhengii</name>
    <dbReference type="NCBI Taxonomy" id="2080740"/>
    <lineage>
        <taxon>Bacteria</taxon>
        <taxon>Bacillati</taxon>
        <taxon>Actinomycetota</taxon>
        <taxon>Actinomycetes</taxon>
        <taxon>Mycobacteriales</taxon>
        <taxon>Corynebacteriaceae</taxon>
        <taxon>Corynebacterium</taxon>
    </lineage>
</organism>
<proteinExistence type="predicted"/>
<gene>
    <name evidence="1" type="ORF">DF222_03050</name>
</gene>
<dbReference type="InterPro" id="IPR036465">
    <property type="entry name" value="vWFA_dom_sf"/>
</dbReference>
<reference evidence="2" key="1">
    <citation type="submission" date="2018-04" db="EMBL/GenBank/DDBJ databases">
        <authorList>
            <person name="Liu S."/>
            <person name="Wang Z."/>
            <person name="Li J."/>
        </authorList>
    </citation>
    <scope>NUCLEOTIDE SEQUENCE [LARGE SCALE GENOMIC DNA]</scope>
    <source>
        <strain evidence="2">2189</strain>
    </source>
</reference>
<comment type="caution">
    <text evidence="1">The sequence shown here is derived from an EMBL/GenBank/DDBJ whole genome shotgun (WGS) entry which is preliminary data.</text>
</comment>